<dbReference type="GeneID" id="31014234"/>
<dbReference type="Pfam" id="PF01245">
    <property type="entry name" value="Ribosomal_L19"/>
    <property type="match status" value="1"/>
</dbReference>
<comment type="similarity">
    <text evidence="1">Belongs to the bacterial ribosomal protein bL19 family.</text>
</comment>
<accession>A0A1J9RYQ0</accession>
<dbReference type="GO" id="GO:0003735">
    <property type="term" value="F:structural constituent of ribosome"/>
    <property type="evidence" value="ECO:0007669"/>
    <property type="project" value="InterPro"/>
</dbReference>
<keyword evidence="6" id="KW-1185">Reference proteome</keyword>
<reference evidence="5 6" key="1">
    <citation type="submission" date="2016-10" db="EMBL/GenBank/DDBJ databases">
        <title>Proteomics and genomics reveal pathogen-plant mechanisms compatible with a hemibiotrophic lifestyle of Diplodia corticola.</title>
        <authorList>
            <person name="Fernandes I."/>
            <person name="De Jonge R."/>
            <person name="Van De Peer Y."/>
            <person name="Devreese B."/>
            <person name="Alves A."/>
            <person name="Esteves A.C."/>
        </authorList>
    </citation>
    <scope>NUCLEOTIDE SEQUENCE [LARGE SCALE GENOMIC DNA]</scope>
    <source>
        <strain evidence="5 6">CBS 112549</strain>
    </source>
</reference>
<evidence type="ECO:0000313" key="6">
    <source>
        <dbReference type="Proteomes" id="UP000183809"/>
    </source>
</evidence>
<name>A0A1J9RYQ0_9PEZI</name>
<dbReference type="Gene3D" id="2.30.30.790">
    <property type="match status" value="1"/>
</dbReference>
<dbReference type="PANTHER" id="PTHR15680">
    <property type="entry name" value="RIBOSOMAL PROTEIN L19"/>
    <property type="match status" value="1"/>
</dbReference>
<dbReference type="InterPro" id="IPR038657">
    <property type="entry name" value="Ribosomal_bL19_sf"/>
</dbReference>
<dbReference type="GO" id="GO:0005762">
    <property type="term" value="C:mitochondrial large ribosomal subunit"/>
    <property type="evidence" value="ECO:0007669"/>
    <property type="project" value="TreeGrafter"/>
</dbReference>
<dbReference type="InterPro" id="IPR001857">
    <property type="entry name" value="Ribosomal_bL19"/>
</dbReference>
<dbReference type="OrthoDB" id="432645at2759"/>
<gene>
    <name evidence="5" type="ORF">BKCO1_3000089</name>
</gene>
<dbReference type="SUPFAM" id="SSF50104">
    <property type="entry name" value="Translation proteins SH3-like domain"/>
    <property type="match status" value="1"/>
</dbReference>
<dbReference type="GO" id="GO:0006412">
    <property type="term" value="P:translation"/>
    <property type="evidence" value="ECO:0007669"/>
    <property type="project" value="InterPro"/>
</dbReference>
<evidence type="ECO:0000256" key="1">
    <source>
        <dbReference type="ARBA" id="ARBA00005781"/>
    </source>
</evidence>
<evidence type="ECO:0000256" key="4">
    <source>
        <dbReference type="SAM" id="MobiDB-lite"/>
    </source>
</evidence>
<comment type="caution">
    <text evidence="5">The sequence shown here is derived from an EMBL/GenBank/DDBJ whole genome shotgun (WGS) entry which is preliminary data.</text>
</comment>
<dbReference type="EMBL" id="MNUE01000030">
    <property type="protein sequence ID" value="OJD33479.1"/>
    <property type="molecule type" value="Genomic_DNA"/>
</dbReference>
<dbReference type="FunFam" id="2.30.30.790:FF:000007">
    <property type="entry name" value="Mitochondrial ribosomal protein, putative"/>
    <property type="match status" value="1"/>
</dbReference>
<evidence type="ECO:0000313" key="5">
    <source>
        <dbReference type="EMBL" id="OJD33479.1"/>
    </source>
</evidence>
<dbReference type="AlphaFoldDB" id="A0A1J9RYQ0"/>
<sequence length="226" mass="25074">MATPRSAARPLAAWKLALRQTRASKVQRRCFAELANRQPRALHANGLIKQNSKVHNAIKTYPPPPTAAARCKDPIAAVTKAQLATLDPTGARAHLFAKTNLEGAKVGDVLLVRQRNGDPFAGVCLNIRRRGVDTAVLLRNQLTRVGVEMWYKVFSPNVEAVEVVQRREKRARRARLYYMRKPKHDRGSVENIVRQYQRQRAMLRSGGGAARGRGANAGKKSGKKGK</sequence>
<evidence type="ECO:0000256" key="2">
    <source>
        <dbReference type="ARBA" id="ARBA00022980"/>
    </source>
</evidence>
<protein>
    <submittedName>
        <fullName evidence="5">Mitochondrial ribosomal protein</fullName>
    </submittedName>
</protein>
<evidence type="ECO:0000256" key="3">
    <source>
        <dbReference type="ARBA" id="ARBA00023274"/>
    </source>
</evidence>
<dbReference type="InterPro" id="IPR008991">
    <property type="entry name" value="Translation_prot_SH3-like_sf"/>
</dbReference>
<organism evidence="5 6">
    <name type="scientific">Diplodia corticola</name>
    <dbReference type="NCBI Taxonomy" id="236234"/>
    <lineage>
        <taxon>Eukaryota</taxon>
        <taxon>Fungi</taxon>
        <taxon>Dikarya</taxon>
        <taxon>Ascomycota</taxon>
        <taxon>Pezizomycotina</taxon>
        <taxon>Dothideomycetes</taxon>
        <taxon>Dothideomycetes incertae sedis</taxon>
        <taxon>Botryosphaeriales</taxon>
        <taxon>Botryosphaeriaceae</taxon>
        <taxon>Diplodia</taxon>
    </lineage>
</organism>
<dbReference type="STRING" id="236234.A0A1J9RYQ0"/>
<dbReference type="RefSeq" id="XP_020129739.1">
    <property type="nucleotide sequence ID" value="XM_020273973.1"/>
</dbReference>
<keyword evidence="2 5" id="KW-0689">Ribosomal protein</keyword>
<dbReference type="Proteomes" id="UP000183809">
    <property type="component" value="Unassembled WGS sequence"/>
</dbReference>
<keyword evidence="3" id="KW-0687">Ribonucleoprotein</keyword>
<feature type="region of interest" description="Disordered" evidence="4">
    <location>
        <begin position="203"/>
        <end position="226"/>
    </location>
</feature>
<proteinExistence type="inferred from homology"/>
<dbReference type="PANTHER" id="PTHR15680:SF9">
    <property type="entry name" value="LARGE RIBOSOMAL SUBUNIT PROTEIN BL19M"/>
    <property type="match status" value="1"/>
</dbReference>